<dbReference type="OrthoDB" id="10018333at2759"/>
<dbReference type="EMBL" id="LGAV01000003">
    <property type="protein sequence ID" value="KOS14949.1"/>
    <property type="molecule type" value="Genomic_DNA"/>
</dbReference>
<evidence type="ECO:0000256" key="6">
    <source>
        <dbReference type="ARBA" id="ARBA00022989"/>
    </source>
</evidence>
<proteinExistence type="inferred from homology"/>
<dbReference type="InterPro" id="IPR041752">
    <property type="entry name" value="Coa3"/>
</dbReference>
<accession>A0A0M9VPZ2</accession>
<comment type="subunit">
    <text evidence="4 9">Component of 250-400 kDa complexes called cytochrome oxidase assembly intermediates or COA complexes.</text>
</comment>
<dbReference type="GO" id="GO:0033617">
    <property type="term" value="P:mitochondrial respiratory chain complex IV assembly"/>
    <property type="evidence" value="ECO:0007669"/>
    <property type="project" value="UniProtKB-UniRule"/>
</dbReference>
<evidence type="ECO:0000256" key="1">
    <source>
        <dbReference type="ARBA" id="ARBA00003064"/>
    </source>
</evidence>
<gene>
    <name evidence="12" type="ORF">Malapachy_1263</name>
</gene>
<dbReference type="VEuPathDB" id="FungiDB:Malapachy_1263"/>
<keyword evidence="8 9" id="KW-0472">Membrane</keyword>
<keyword evidence="13" id="KW-1185">Reference proteome</keyword>
<evidence type="ECO:0000256" key="10">
    <source>
        <dbReference type="SAM" id="MobiDB-lite"/>
    </source>
</evidence>
<evidence type="ECO:0000256" key="9">
    <source>
        <dbReference type="RuleBase" id="RU367056"/>
    </source>
</evidence>
<evidence type="ECO:0000256" key="2">
    <source>
        <dbReference type="ARBA" id="ARBA00004304"/>
    </source>
</evidence>
<feature type="compositionally biased region" description="Low complexity" evidence="10">
    <location>
        <begin position="151"/>
        <end position="161"/>
    </location>
</feature>
<dbReference type="GeneID" id="28727643"/>
<feature type="region of interest" description="Disordered" evidence="10">
    <location>
        <begin position="151"/>
        <end position="170"/>
    </location>
</feature>
<comment type="similarity">
    <text evidence="3 9">Belongs to the COA3 family.</text>
</comment>
<keyword evidence="6 9" id="KW-1133">Transmembrane helix</keyword>
<evidence type="ECO:0000313" key="13">
    <source>
        <dbReference type="Proteomes" id="UP000037751"/>
    </source>
</evidence>
<feature type="transmembrane region" description="Helical" evidence="9">
    <location>
        <begin position="65"/>
        <end position="86"/>
    </location>
</feature>
<reference evidence="12 13" key="1">
    <citation type="submission" date="2015-07" db="EMBL/GenBank/DDBJ databases">
        <title>Draft Genome Sequence of Malassezia furfur CBS1878 and Malassezia pachydermatis CBS1879.</title>
        <authorList>
            <person name="Triana S."/>
            <person name="Ohm R."/>
            <person name="Gonzalez A."/>
            <person name="DeCock H."/>
            <person name="Restrepo S."/>
            <person name="Celis A."/>
        </authorList>
    </citation>
    <scope>NUCLEOTIDE SEQUENCE [LARGE SCALE GENOMIC DNA]</scope>
    <source>
        <strain evidence="12 13">CBS 1879</strain>
    </source>
</reference>
<sequence>MVWRSLSTPSSAVRLLHTAAFKPTCICLDENYRIINKAQHTYHPRGYENSQGYLRARKPYAVRNALTFLALASFVGGVYAYSIMMVEQDDFSDLESFRVIPDAKSDIDSIVATEEPVQTPDKTIPPSWTHSLKNRVSSLWSSAGVAKPSSPVVVAPSDPTAGPTMNKKAI</sequence>
<evidence type="ECO:0000313" key="12">
    <source>
        <dbReference type="EMBL" id="KOS14949.1"/>
    </source>
</evidence>
<evidence type="ECO:0000256" key="8">
    <source>
        <dbReference type="ARBA" id="ARBA00023136"/>
    </source>
</evidence>
<dbReference type="Pfam" id="PF09813">
    <property type="entry name" value="Coa3_cc"/>
    <property type="match status" value="1"/>
</dbReference>
<dbReference type="STRING" id="77020.A0A0M9VPZ2"/>
<dbReference type="PANTHER" id="PTHR15642:SF3">
    <property type="entry name" value="CYTOCHROME C OXIDASE ASSEMBLY FACTOR 3 HOMOLOG, MITOCHONDRIAL"/>
    <property type="match status" value="1"/>
</dbReference>
<feature type="domain" description="Cytochrome c oxidase assembly factor 3 mitochondrial coiled-coil" evidence="11">
    <location>
        <begin position="53"/>
        <end position="93"/>
    </location>
</feature>
<dbReference type="AlphaFoldDB" id="A0A0M9VPZ2"/>
<dbReference type="Proteomes" id="UP000037751">
    <property type="component" value="Unassembled WGS sequence"/>
</dbReference>
<keyword evidence="5 9" id="KW-0812">Transmembrane</keyword>
<keyword evidence="9" id="KW-0999">Mitochondrion inner membrane</keyword>
<organism evidence="12 13">
    <name type="scientific">Malassezia pachydermatis</name>
    <dbReference type="NCBI Taxonomy" id="77020"/>
    <lineage>
        <taxon>Eukaryota</taxon>
        <taxon>Fungi</taxon>
        <taxon>Dikarya</taxon>
        <taxon>Basidiomycota</taxon>
        <taxon>Ustilaginomycotina</taxon>
        <taxon>Malasseziomycetes</taxon>
        <taxon>Malasseziales</taxon>
        <taxon>Malasseziaceae</taxon>
        <taxon>Malassezia</taxon>
    </lineage>
</organism>
<evidence type="ECO:0000256" key="7">
    <source>
        <dbReference type="ARBA" id="ARBA00023128"/>
    </source>
</evidence>
<evidence type="ECO:0000256" key="4">
    <source>
        <dbReference type="ARBA" id="ARBA00011351"/>
    </source>
</evidence>
<comment type="subcellular location">
    <subcellularLocation>
        <location evidence="2">Mitochondrion membrane</location>
        <topology evidence="2">Single-pass membrane protein</topology>
    </subcellularLocation>
</comment>
<evidence type="ECO:0000256" key="3">
    <source>
        <dbReference type="ARBA" id="ARBA00007035"/>
    </source>
</evidence>
<dbReference type="RefSeq" id="XP_017992581.1">
    <property type="nucleotide sequence ID" value="XM_018135768.1"/>
</dbReference>
<name>A0A0M9VPZ2_9BASI</name>
<comment type="caution">
    <text evidence="12">The sequence shown here is derived from an EMBL/GenBank/DDBJ whole genome shotgun (WGS) entry which is preliminary data.</text>
</comment>
<dbReference type="GO" id="GO:0005743">
    <property type="term" value="C:mitochondrial inner membrane"/>
    <property type="evidence" value="ECO:0007669"/>
    <property type="project" value="UniProtKB-UniRule"/>
</dbReference>
<evidence type="ECO:0000259" key="11">
    <source>
        <dbReference type="Pfam" id="PF09813"/>
    </source>
</evidence>
<dbReference type="InterPro" id="IPR018628">
    <property type="entry name" value="Coa3_CC"/>
</dbReference>
<evidence type="ECO:0000256" key="5">
    <source>
        <dbReference type="ARBA" id="ARBA00022692"/>
    </source>
</evidence>
<protein>
    <recommendedName>
        <fullName evidence="9">Cytochrome c oxidase assembly factor 3</fullName>
    </recommendedName>
</protein>
<comment type="function">
    <text evidence="1 9">Required for assembly of cytochrome c oxidase (complex IV).</text>
</comment>
<dbReference type="PANTHER" id="PTHR15642">
    <property type="entry name" value="CYTOCHROME C OXIDASE ASSEMBLY FACTOR 3, MITOCHONDRIAL"/>
    <property type="match status" value="1"/>
</dbReference>
<keyword evidence="7 9" id="KW-0496">Mitochondrion</keyword>